<dbReference type="GO" id="GO:0003700">
    <property type="term" value="F:DNA-binding transcription factor activity"/>
    <property type="evidence" value="ECO:0007669"/>
    <property type="project" value="InterPro"/>
</dbReference>
<dbReference type="PROSITE" id="PS50931">
    <property type="entry name" value="HTH_LYSR"/>
    <property type="match status" value="1"/>
</dbReference>
<dbReference type="SUPFAM" id="SSF53850">
    <property type="entry name" value="Periplasmic binding protein-like II"/>
    <property type="match status" value="1"/>
</dbReference>
<dbReference type="InterPro" id="IPR037402">
    <property type="entry name" value="YidZ_PBP2"/>
</dbReference>
<protein>
    <submittedName>
        <fullName evidence="6">LysR family transcriptional regulator</fullName>
    </submittedName>
</protein>
<evidence type="ECO:0000259" key="5">
    <source>
        <dbReference type="PROSITE" id="PS50931"/>
    </source>
</evidence>
<comment type="similarity">
    <text evidence="1">Belongs to the LysR transcriptional regulatory family.</text>
</comment>
<feature type="domain" description="HTH lysR-type" evidence="5">
    <location>
        <begin position="12"/>
        <end position="69"/>
    </location>
</feature>
<dbReference type="Pfam" id="PF03466">
    <property type="entry name" value="LysR_substrate"/>
    <property type="match status" value="1"/>
</dbReference>
<dbReference type="InterPro" id="IPR036390">
    <property type="entry name" value="WH_DNA-bd_sf"/>
</dbReference>
<dbReference type="InterPro" id="IPR050389">
    <property type="entry name" value="LysR-type_TF"/>
</dbReference>
<dbReference type="Gene3D" id="3.40.190.10">
    <property type="entry name" value="Periplasmic binding protein-like II"/>
    <property type="match status" value="2"/>
</dbReference>
<evidence type="ECO:0000256" key="4">
    <source>
        <dbReference type="ARBA" id="ARBA00023163"/>
    </source>
</evidence>
<dbReference type="Proteomes" id="UP000244173">
    <property type="component" value="Chromosome"/>
</dbReference>
<dbReference type="Gene3D" id="1.10.10.10">
    <property type="entry name" value="Winged helix-like DNA-binding domain superfamily/Winged helix DNA-binding domain"/>
    <property type="match status" value="1"/>
</dbReference>
<dbReference type="Pfam" id="PF00126">
    <property type="entry name" value="HTH_1"/>
    <property type="match status" value="1"/>
</dbReference>
<organism evidence="6 7">
    <name type="scientific">Microvirgula aerodenitrificans</name>
    <dbReference type="NCBI Taxonomy" id="57480"/>
    <lineage>
        <taxon>Bacteria</taxon>
        <taxon>Pseudomonadati</taxon>
        <taxon>Pseudomonadota</taxon>
        <taxon>Betaproteobacteria</taxon>
        <taxon>Neisseriales</taxon>
        <taxon>Aquaspirillaceae</taxon>
        <taxon>Microvirgula</taxon>
    </lineage>
</organism>
<dbReference type="RefSeq" id="WP_107890331.1">
    <property type="nucleotide sequence ID" value="NZ_CALFSO010000015.1"/>
</dbReference>
<keyword evidence="2" id="KW-0805">Transcription regulation</keyword>
<proteinExistence type="inferred from homology"/>
<dbReference type="InterPro" id="IPR000847">
    <property type="entry name" value="LysR_HTH_N"/>
</dbReference>
<dbReference type="PRINTS" id="PR00039">
    <property type="entry name" value="HTHLYSR"/>
</dbReference>
<evidence type="ECO:0000256" key="1">
    <source>
        <dbReference type="ARBA" id="ARBA00009437"/>
    </source>
</evidence>
<keyword evidence="3" id="KW-0238">DNA-binding</keyword>
<dbReference type="KEGG" id="maer:DAI18_11245"/>
<name>A0A2S0PFB7_9NEIS</name>
<evidence type="ECO:0000313" key="7">
    <source>
        <dbReference type="Proteomes" id="UP000244173"/>
    </source>
</evidence>
<dbReference type="EMBL" id="CP028519">
    <property type="protein sequence ID" value="AVY96066.1"/>
    <property type="molecule type" value="Genomic_DNA"/>
</dbReference>
<evidence type="ECO:0000313" key="6">
    <source>
        <dbReference type="EMBL" id="AVY96066.1"/>
    </source>
</evidence>
<dbReference type="PANTHER" id="PTHR30118:SF15">
    <property type="entry name" value="TRANSCRIPTIONAL REGULATORY PROTEIN"/>
    <property type="match status" value="1"/>
</dbReference>
<keyword evidence="7" id="KW-1185">Reference proteome</keyword>
<dbReference type="PANTHER" id="PTHR30118">
    <property type="entry name" value="HTH-TYPE TRANSCRIPTIONAL REGULATOR LEUO-RELATED"/>
    <property type="match status" value="1"/>
</dbReference>
<evidence type="ECO:0000256" key="3">
    <source>
        <dbReference type="ARBA" id="ARBA00023125"/>
    </source>
</evidence>
<dbReference type="GO" id="GO:0003677">
    <property type="term" value="F:DNA binding"/>
    <property type="evidence" value="ECO:0007669"/>
    <property type="project" value="UniProtKB-KW"/>
</dbReference>
<evidence type="ECO:0000256" key="2">
    <source>
        <dbReference type="ARBA" id="ARBA00023015"/>
    </source>
</evidence>
<dbReference type="InterPro" id="IPR005119">
    <property type="entry name" value="LysR_subst-bd"/>
</dbReference>
<dbReference type="AlphaFoldDB" id="A0A2S0PFB7"/>
<sequence length="310" mass="34140">MDNIQHADFRRLDLNLLVAFDALMQERSVSRAAERLYIGQPAMSHALARLRELFGDELLFRNGAVMEPTSRALELAARIRPLLMQAGTLTQQSAFDPSTLNSHVRISMSDPLEAILLPGLIARLREQARGLTLSVQPSSAPMQLELLDRGEILLAAGHFPELRDVHQAVPLLDVPYYGMFNPALVPLGEAPTLEQILSVPHIHTAYGGDSLGIFDRALKRQGLQRRIVVRSASLLSIPFVVSQSALFAVLPAIATRPFLHHRELRIVPIPLDGLALALHVVSHRRNQADPLVAYLAGLIIDSGRELFPSS</sequence>
<gene>
    <name evidence="6" type="ORF">DAI18_11245</name>
</gene>
<dbReference type="InterPro" id="IPR036388">
    <property type="entry name" value="WH-like_DNA-bd_sf"/>
</dbReference>
<keyword evidence="4" id="KW-0804">Transcription</keyword>
<reference evidence="6 7" key="1">
    <citation type="submission" date="2018-04" db="EMBL/GenBank/DDBJ databases">
        <title>Denitrifier Microvirgula.</title>
        <authorList>
            <person name="Anderson E."/>
            <person name="Jang J."/>
            <person name="Ishii S."/>
        </authorList>
    </citation>
    <scope>NUCLEOTIDE SEQUENCE [LARGE SCALE GENOMIC DNA]</scope>
    <source>
        <strain evidence="6 7">BE2.4</strain>
    </source>
</reference>
<accession>A0A2S0PFB7</accession>
<dbReference type="SUPFAM" id="SSF46785">
    <property type="entry name" value="Winged helix' DNA-binding domain"/>
    <property type="match status" value="1"/>
</dbReference>
<dbReference type="STRING" id="1122240.GCA_000620105_00281"/>
<dbReference type="CDD" id="cd08417">
    <property type="entry name" value="PBP2_Nitroaromatics_like"/>
    <property type="match status" value="1"/>
</dbReference>
<dbReference type="OrthoDB" id="5495633at2"/>